<accession>A0A2I0TDI6</accession>
<evidence type="ECO:0000256" key="1">
    <source>
        <dbReference type="ARBA" id="ARBA00022741"/>
    </source>
</evidence>
<dbReference type="AlphaFoldDB" id="A0A2I0TDI6"/>
<dbReference type="PROSITE" id="PS51257">
    <property type="entry name" value="PROKAR_LIPOPROTEIN"/>
    <property type="match status" value="1"/>
</dbReference>
<keyword evidence="3" id="KW-0727">SH2 domain</keyword>
<evidence type="ECO:0000256" key="2">
    <source>
        <dbReference type="ARBA" id="ARBA00022840"/>
    </source>
</evidence>
<dbReference type="GO" id="GO:0004715">
    <property type="term" value="F:non-membrane spanning protein tyrosine kinase activity"/>
    <property type="evidence" value="ECO:0007669"/>
    <property type="project" value="UniProtKB-EC"/>
</dbReference>
<dbReference type="SUPFAM" id="SSF56112">
    <property type="entry name" value="Protein kinase-like (PK-like)"/>
    <property type="match status" value="1"/>
</dbReference>
<evidence type="ECO:0000313" key="5">
    <source>
        <dbReference type="EMBL" id="PKU31864.1"/>
    </source>
</evidence>
<dbReference type="InterPro" id="IPR036860">
    <property type="entry name" value="SH2_dom_sf"/>
</dbReference>
<dbReference type="SMART" id="SM00252">
    <property type="entry name" value="SH2"/>
    <property type="match status" value="1"/>
</dbReference>
<proteinExistence type="predicted"/>
<dbReference type="PANTHER" id="PTHR24418">
    <property type="entry name" value="TYROSINE-PROTEIN KINASE"/>
    <property type="match status" value="1"/>
</dbReference>
<dbReference type="OrthoDB" id="28230at2759"/>
<sequence>MEKKMTTLPVRTRCKSRSKALRVINQLHLSIACTTRESNLAKVNKASQTLAIPADDETFSFSPPSCVSWYFSKISRNEAEQLLLSPPNQHGSFLVRDSESSKGEYSLSADMKAEDFTKEIQNLKRLRHEKLIQLHAVCSLDEPVYIITELMRKGNLHSYLNSIGPACPEDPAQAAPAGAAPLWLLAFLTIVWLFQEKCVSGFKYLTPA</sequence>
<keyword evidence="6" id="KW-1185">Reference proteome</keyword>
<keyword evidence="2" id="KW-0067">ATP-binding</keyword>
<dbReference type="InterPro" id="IPR000980">
    <property type="entry name" value="SH2"/>
</dbReference>
<dbReference type="GO" id="GO:0005524">
    <property type="term" value="F:ATP binding"/>
    <property type="evidence" value="ECO:0007669"/>
    <property type="project" value="UniProtKB-KW"/>
</dbReference>
<organism evidence="5 6">
    <name type="scientific">Limosa lapponica baueri</name>
    <dbReference type="NCBI Taxonomy" id="1758121"/>
    <lineage>
        <taxon>Eukaryota</taxon>
        <taxon>Metazoa</taxon>
        <taxon>Chordata</taxon>
        <taxon>Craniata</taxon>
        <taxon>Vertebrata</taxon>
        <taxon>Euteleostomi</taxon>
        <taxon>Archelosauria</taxon>
        <taxon>Archosauria</taxon>
        <taxon>Dinosauria</taxon>
        <taxon>Saurischia</taxon>
        <taxon>Theropoda</taxon>
        <taxon>Coelurosauria</taxon>
        <taxon>Aves</taxon>
        <taxon>Neognathae</taxon>
        <taxon>Neoaves</taxon>
        <taxon>Charadriiformes</taxon>
        <taxon>Scolopacidae</taxon>
        <taxon>Limosa</taxon>
    </lineage>
</organism>
<evidence type="ECO:0000259" key="4">
    <source>
        <dbReference type="PROSITE" id="PS50001"/>
    </source>
</evidence>
<feature type="domain" description="SH2" evidence="4">
    <location>
        <begin position="69"/>
        <end position="161"/>
    </location>
</feature>
<dbReference type="PRINTS" id="PR00401">
    <property type="entry name" value="SH2DOMAIN"/>
</dbReference>
<reference evidence="6" key="2">
    <citation type="submission" date="2017-12" db="EMBL/GenBank/DDBJ databases">
        <title>Genome sequence of the Bar-tailed Godwit (Limosa lapponica baueri).</title>
        <authorList>
            <person name="Lima N.C.B."/>
            <person name="Parody-Merino A.M."/>
            <person name="Battley P.F."/>
            <person name="Fidler A.E."/>
            <person name="Prosdocimi F."/>
        </authorList>
    </citation>
    <scope>NUCLEOTIDE SEQUENCE [LARGE SCALE GENOMIC DNA]</scope>
</reference>
<evidence type="ECO:0000313" key="6">
    <source>
        <dbReference type="Proteomes" id="UP000233556"/>
    </source>
</evidence>
<dbReference type="Pfam" id="PF00017">
    <property type="entry name" value="SH2"/>
    <property type="match status" value="1"/>
</dbReference>
<dbReference type="InterPro" id="IPR050198">
    <property type="entry name" value="Non-receptor_tyrosine_kinases"/>
</dbReference>
<name>A0A2I0TDI6_LIMLA</name>
<reference evidence="6" key="1">
    <citation type="submission" date="2017-11" db="EMBL/GenBank/DDBJ databases">
        <authorList>
            <person name="Lima N.C."/>
            <person name="Parody-Merino A.M."/>
            <person name="Battley P.F."/>
            <person name="Fidler A.E."/>
            <person name="Prosdocimi F."/>
        </authorList>
    </citation>
    <scope>NUCLEOTIDE SEQUENCE [LARGE SCALE GENOMIC DNA]</scope>
</reference>
<dbReference type="SUPFAM" id="SSF55550">
    <property type="entry name" value="SH2 domain"/>
    <property type="match status" value="1"/>
</dbReference>
<dbReference type="Gene3D" id="3.30.505.10">
    <property type="entry name" value="SH2 domain"/>
    <property type="match status" value="1"/>
</dbReference>
<gene>
    <name evidence="5" type="ORF">llap_17833</name>
</gene>
<dbReference type="InterPro" id="IPR011009">
    <property type="entry name" value="Kinase-like_dom_sf"/>
</dbReference>
<dbReference type="EMBL" id="KZ512168">
    <property type="protein sequence ID" value="PKU31864.1"/>
    <property type="molecule type" value="Genomic_DNA"/>
</dbReference>
<dbReference type="Proteomes" id="UP000233556">
    <property type="component" value="Unassembled WGS sequence"/>
</dbReference>
<keyword evidence="1" id="KW-0547">Nucleotide-binding</keyword>
<protein>
    <recommendedName>
        <fullName evidence="4">SH2 domain-containing protein</fullName>
    </recommendedName>
</protein>
<evidence type="ECO:0000256" key="3">
    <source>
        <dbReference type="PROSITE-ProRule" id="PRU00191"/>
    </source>
</evidence>
<dbReference type="PROSITE" id="PS50001">
    <property type="entry name" value="SH2"/>
    <property type="match status" value="1"/>
</dbReference>